<keyword evidence="9 13" id="KW-0472">Membrane</keyword>
<reference evidence="14 15" key="1">
    <citation type="submission" date="2023-09" db="EMBL/GenBank/DDBJ databases">
        <title>Nesidiocoris tenuis whole genome shotgun sequence.</title>
        <authorList>
            <person name="Shibata T."/>
            <person name="Shimoda M."/>
            <person name="Kobayashi T."/>
            <person name="Uehara T."/>
        </authorList>
    </citation>
    <scope>NUCLEOTIDE SEQUENCE [LARGE SCALE GENOMIC DNA]</scope>
    <source>
        <strain evidence="14 15">Japan</strain>
    </source>
</reference>
<dbReference type="EMBL" id="AP028915">
    <property type="protein sequence ID" value="BES96362.1"/>
    <property type="molecule type" value="Genomic_DNA"/>
</dbReference>
<feature type="transmembrane region" description="Helical" evidence="13">
    <location>
        <begin position="418"/>
        <end position="441"/>
    </location>
</feature>
<keyword evidence="8 12" id="KW-0406">Ion transport</keyword>
<organism evidence="14 15">
    <name type="scientific">Nesidiocoris tenuis</name>
    <dbReference type="NCBI Taxonomy" id="355587"/>
    <lineage>
        <taxon>Eukaryota</taxon>
        <taxon>Metazoa</taxon>
        <taxon>Ecdysozoa</taxon>
        <taxon>Arthropoda</taxon>
        <taxon>Hexapoda</taxon>
        <taxon>Insecta</taxon>
        <taxon>Pterygota</taxon>
        <taxon>Neoptera</taxon>
        <taxon>Paraneoptera</taxon>
        <taxon>Hemiptera</taxon>
        <taxon>Heteroptera</taxon>
        <taxon>Panheteroptera</taxon>
        <taxon>Cimicomorpha</taxon>
        <taxon>Miridae</taxon>
        <taxon>Dicyphina</taxon>
        <taxon>Nesidiocoris</taxon>
    </lineage>
</organism>
<sequence>MKLFAALEAVFDSGSIHGLSHITNRSKHPAERCFWLLVCLFAWLMTYATMKANWDRYEHNAVSFLLETDYIRWNSPFPAFSICEKDTQSKISEAAKEIYGPDRNLNIEIFVRDIAFFDGTCGTCRDKCRYLLNCTGDLEYIAKTTRKTCQDLIHDCEWLGQPFDCCSEFLPLQTEHGPCFSINSANTERLNNSVAPLDFIVNRTTGPGKLTFMTDGDVYLFRHSPEDVPMINHPPWERATINSGSEFKWSFYVREIVNDAELIMLRLEQRKCRFPDENNLQSYRAYSYSGCLVESRSKKQLQLCGCIDHFRPKINGAKSCDSDGLSCLTEYSDELRNARYECLDSCVEPEYDTVFKKNWFRPRAGGEKPMVKIHLELADLPNLRFRRIVVRTMLDLVVGMGGAFGLFLGASLLSTLEILFSFHVSRAVVVLFVVGSVRVILWDGFLVGQMIVAFKTVSSARCMSVENDL</sequence>
<dbReference type="PANTHER" id="PTHR11690">
    <property type="entry name" value="AMILORIDE-SENSITIVE SODIUM CHANNEL-RELATED"/>
    <property type="match status" value="1"/>
</dbReference>
<keyword evidence="7" id="KW-0915">Sodium</keyword>
<dbReference type="Pfam" id="PF00858">
    <property type="entry name" value="ASC"/>
    <property type="match status" value="1"/>
</dbReference>
<keyword evidence="15" id="KW-1185">Reference proteome</keyword>
<evidence type="ECO:0000256" key="2">
    <source>
        <dbReference type="ARBA" id="ARBA00007193"/>
    </source>
</evidence>
<keyword evidence="5 12" id="KW-0812">Transmembrane</keyword>
<evidence type="ECO:0000256" key="1">
    <source>
        <dbReference type="ARBA" id="ARBA00004141"/>
    </source>
</evidence>
<evidence type="ECO:0000313" key="15">
    <source>
        <dbReference type="Proteomes" id="UP001307889"/>
    </source>
</evidence>
<evidence type="ECO:0000256" key="6">
    <source>
        <dbReference type="ARBA" id="ARBA00022989"/>
    </source>
</evidence>
<keyword evidence="10 12" id="KW-0739">Sodium transport</keyword>
<protein>
    <submittedName>
        <fullName evidence="14">Amiloride-sensitive sodium channel</fullName>
    </submittedName>
</protein>
<evidence type="ECO:0000256" key="10">
    <source>
        <dbReference type="ARBA" id="ARBA00023201"/>
    </source>
</evidence>
<evidence type="ECO:0000256" key="13">
    <source>
        <dbReference type="SAM" id="Phobius"/>
    </source>
</evidence>
<evidence type="ECO:0000256" key="4">
    <source>
        <dbReference type="ARBA" id="ARBA00022461"/>
    </source>
</evidence>
<keyword evidence="11 12" id="KW-0407">Ion channel</keyword>
<accession>A0ABN7AYA8</accession>
<keyword evidence="6 13" id="KW-1133">Transmembrane helix</keyword>
<dbReference type="PANTHER" id="PTHR11690:SF175">
    <property type="entry name" value="PICKPOCKET 13-RELATED"/>
    <property type="match status" value="1"/>
</dbReference>
<evidence type="ECO:0000256" key="5">
    <source>
        <dbReference type="ARBA" id="ARBA00022692"/>
    </source>
</evidence>
<keyword evidence="3 12" id="KW-0813">Transport</keyword>
<evidence type="ECO:0000256" key="8">
    <source>
        <dbReference type="ARBA" id="ARBA00023065"/>
    </source>
</evidence>
<evidence type="ECO:0000256" key="9">
    <source>
        <dbReference type="ARBA" id="ARBA00023136"/>
    </source>
</evidence>
<evidence type="ECO:0000313" key="14">
    <source>
        <dbReference type="EMBL" id="BES96362.1"/>
    </source>
</evidence>
<comment type="subcellular location">
    <subcellularLocation>
        <location evidence="1">Membrane</location>
        <topology evidence="1">Multi-pass membrane protein</topology>
    </subcellularLocation>
</comment>
<evidence type="ECO:0000256" key="7">
    <source>
        <dbReference type="ARBA" id="ARBA00023053"/>
    </source>
</evidence>
<dbReference type="Proteomes" id="UP001307889">
    <property type="component" value="Chromosome 7"/>
</dbReference>
<comment type="similarity">
    <text evidence="2 12">Belongs to the amiloride-sensitive sodium channel (TC 1.A.6) family.</text>
</comment>
<name>A0ABN7AYA8_9HEMI</name>
<evidence type="ECO:0000256" key="12">
    <source>
        <dbReference type="RuleBase" id="RU000679"/>
    </source>
</evidence>
<proteinExistence type="inferred from homology"/>
<dbReference type="InterPro" id="IPR001873">
    <property type="entry name" value="ENaC"/>
</dbReference>
<gene>
    <name evidence="14" type="ORF">NTJ_09173</name>
</gene>
<feature type="transmembrane region" description="Helical" evidence="13">
    <location>
        <begin position="393"/>
        <end position="412"/>
    </location>
</feature>
<dbReference type="Gene3D" id="2.60.470.10">
    <property type="entry name" value="Acid-sensing ion channels like domains"/>
    <property type="match status" value="1"/>
</dbReference>
<keyword evidence="4 12" id="KW-0894">Sodium channel</keyword>
<evidence type="ECO:0000256" key="3">
    <source>
        <dbReference type="ARBA" id="ARBA00022448"/>
    </source>
</evidence>
<evidence type="ECO:0000256" key="11">
    <source>
        <dbReference type="ARBA" id="ARBA00023303"/>
    </source>
</evidence>
<dbReference type="GO" id="GO:0034220">
    <property type="term" value="P:monoatomic ion transmembrane transport"/>
    <property type="evidence" value="ECO:0007669"/>
    <property type="project" value="UniProtKB-KW"/>
</dbReference>